<dbReference type="CDD" id="cd17390">
    <property type="entry name" value="MFS_MFSD9"/>
    <property type="match status" value="1"/>
</dbReference>
<dbReference type="SUPFAM" id="SSF103473">
    <property type="entry name" value="MFS general substrate transporter"/>
    <property type="match status" value="1"/>
</dbReference>
<evidence type="ECO:0000256" key="4">
    <source>
        <dbReference type="ARBA" id="ARBA00022989"/>
    </source>
</evidence>
<evidence type="ECO:0000313" key="8">
    <source>
        <dbReference type="EMBL" id="EEZ97676.1"/>
    </source>
</evidence>
<dbReference type="InterPro" id="IPR020846">
    <property type="entry name" value="MFS_dom"/>
</dbReference>
<feature type="transmembrane region" description="Helical" evidence="6">
    <location>
        <begin position="292"/>
        <end position="309"/>
    </location>
</feature>
<feature type="transmembrane region" description="Helical" evidence="6">
    <location>
        <begin position="12"/>
        <end position="29"/>
    </location>
</feature>
<dbReference type="OMA" id="RFVRCLY"/>
<comment type="subcellular location">
    <subcellularLocation>
        <location evidence="1">Membrane</location>
        <topology evidence="1">Multi-pass membrane protein</topology>
    </subcellularLocation>
</comment>
<dbReference type="InterPro" id="IPR001958">
    <property type="entry name" value="Tet-R_TetA/multi-R_MdtG-like"/>
</dbReference>
<evidence type="ECO:0000313" key="9">
    <source>
        <dbReference type="Proteomes" id="UP000007266"/>
    </source>
</evidence>
<reference evidence="8 9" key="1">
    <citation type="journal article" date="2008" name="Nature">
        <title>The genome of the model beetle and pest Tribolium castaneum.</title>
        <authorList>
            <consortium name="Tribolium Genome Sequencing Consortium"/>
            <person name="Richards S."/>
            <person name="Gibbs R.A."/>
            <person name="Weinstock G.M."/>
            <person name="Brown S.J."/>
            <person name="Denell R."/>
            <person name="Beeman R.W."/>
            <person name="Gibbs R."/>
            <person name="Beeman R.W."/>
            <person name="Brown S.J."/>
            <person name="Bucher G."/>
            <person name="Friedrich M."/>
            <person name="Grimmelikhuijzen C.J."/>
            <person name="Klingler M."/>
            <person name="Lorenzen M."/>
            <person name="Richards S."/>
            <person name="Roth S."/>
            <person name="Schroder R."/>
            <person name="Tautz D."/>
            <person name="Zdobnov E.M."/>
            <person name="Muzny D."/>
            <person name="Gibbs R.A."/>
            <person name="Weinstock G.M."/>
            <person name="Attaway T."/>
            <person name="Bell S."/>
            <person name="Buhay C.J."/>
            <person name="Chandrabose M.N."/>
            <person name="Chavez D."/>
            <person name="Clerk-Blankenburg K.P."/>
            <person name="Cree A."/>
            <person name="Dao M."/>
            <person name="Davis C."/>
            <person name="Chacko J."/>
            <person name="Dinh H."/>
            <person name="Dugan-Rocha S."/>
            <person name="Fowler G."/>
            <person name="Garner T.T."/>
            <person name="Garnes J."/>
            <person name="Gnirke A."/>
            <person name="Hawes A."/>
            <person name="Hernandez J."/>
            <person name="Hines S."/>
            <person name="Holder M."/>
            <person name="Hume J."/>
            <person name="Jhangiani S.N."/>
            <person name="Joshi V."/>
            <person name="Khan Z.M."/>
            <person name="Jackson L."/>
            <person name="Kovar C."/>
            <person name="Kowis A."/>
            <person name="Lee S."/>
            <person name="Lewis L.R."/>
            <person name="Margolis J."/>
            <person name="Morgan M."/>
            <person name="Nazareth L.V."/>
            <person name="Nguyen N."/>
            <person name="Okwuonu G."/>
            <person name="Parker D."/>
            <person name="Richards S."/>
            <person name="Ruiz S.J."/>
            <person name="Santibanez J."/>
            <person name="Savard J."/>
            <person name="Scherer S.E."/>
            <person name="Schneider B."/>
            <person name="Sodergren E."/>
            <person name="Tautz D."/>
            <person name="Vattahil S."/>
            <person name="Villasana D."/>
            <person name="White C.S."/>
            <person name="Wright R."/>
            <person name="Park Y."/>
            <person name="Beeman R.W."/>
            <person name="Lord J."/>
            <person name="Oppert B."/>
            <person name="Lorenzen M."/>
            <person name="Brown S."/>
            <person name="Wang L."/>
            <person name="Savard J."/>
            <person name="Tautz D."/>
            <person name="Richards S."/>
            <person name="Weinstock G."/>
            <person name="Gibbs R.A."/>
            <person name="Liu Y."/>
            <person name="Worley K."/>
            <person name="Weinstock G."/>
            <person name="Elsik C.G."/>
            <person name="Reese J.T."/>
            <person name="Elhaik E."/>
            <person name="Landan G."/>
            <person name="Graur D."/>
            <person name="Arensburger P."/>
            <person name="Atkinson P."/>
            <person name="Beeman R.W."/>
            <person name="Beidler J."/>
            <person name="Brown S.J."/>
            <person name="Demuth J.P."/>
            <person name="Drury D.W."/>
            <person name="Du Y.Z."/>
            <person name="Fujiwara H."/>
            <person name="Lorenzen M."/>
            <person name="Maselli V."/>
            <person name="Osanai M."/>
            <person name="Park Y."/>
            <person name="Robertson H.M."/>
            <person name="Tu Z."/>
            <person name="Wang J.J."/>
            <person name="Wang S."/>
            <person name="Richards S."/>
            <person name="Song H."/>
            <person name="Zhang L."/>
            <person name="Sodergren E."/>
            <person name="Werner D."/>
            <person name="Stanke M."/>
            <person name="Morgenstern B."/>
            <person name="Solovyev V."/>
            <person name="Kosarev P."/>
            <person name="Brown G."/>
            <person name="Chen H.C."/>
            <person name="Ermolaeva O."/>
            <person name="Hlavina W."/>
            <person name="Kapustin Y."/>
            <person name="Kiryutin B."/>
            <person name="Kitts P."/>
            <person name="Maglott D."/>
            <person name="Pruitt K."/>
            <person name="Sapojnikov V."/>
            <person name="Souvorov A."/>
            <person name="Mackey A.J."/>
            <person name="Waterhouse R.M."/>
            <person name="Wyder S."/>
            <person name="Zdobnov E.M."/>
            <person name="Zdobnov E.M."/>
            <person name="Wyder S."/>
            <person name="Kriventseva E.V."/>
            <person name="Kadowaki T."/>
            <person name="Bork P."/>
            <person name="Aranda M."/>
            <person name="Bao R."/>
            <person name="Beermann A."/>
            <person name="Berns N."/>
            <person name="Bolognesi R."/>
            <person name="Bonneton F."/>
            <person name="Bopp D."/>
            <person name="Brown S.J."/>
            <person name="Bucher G."/>
            <person name="Butts T."/>
            <person name="Chaumot A."/>
            <person name="Denell R.E."/>
            <person name="Ferrier D.E."/>
            <person name="Friedrich M."/>
            <person name="Gordon C.M."/>
            <person name="Jindra M."/>
            <person name="Klingler M."/>
            <person name="Lan Q."/>
            <person name="Lattorff H.M."/>
            <person name="Laudet V."/>
            <person name="von Levetsow C."/>
            <person name="Liu Z."/>
            <person name="Lutz R."/>
            <person name="Lynch J.A."/>
            <person name="da Fonseca R.N."/>
            <person name="Posnien N."/>
            <person name="Reuter R."/>
            <person name="Roth S."/>
            <person name="Savard J."/>
            <person name="Schinko J.B."/>
            <person name="Schmitt C."/>
            <person name="Schoppmeier M."/>
            <person name="Schroder R."/>
            <person name="Shippy T.D."/>
            <person name="Simonnet F."/>
            <person name="Marques-Souza H."/>
            <person name="Tautz D."/>
            <person name="Tomoyasu Y."/>
            <person name="Trauner J."/>
            <person name="Van der Zee M."/>
            <person name="Vervoort M."/>
            <person name="Wittkopp N."/>
            <person name="Wimmer E.A."/>
            <person name="Yang X."/>
            <person name="Jones A.K."/>
            <person name="Sattelle D.B."/>
            <person name="Ebert P.R."/>
            <person name="Nelson D."/>
            <person name="Scott J.G."/>
            <person name="Beeman R.W."/>
            <person name="Muthukrishnan S."/>
            <person name="Kramer K.J."/>
            <person name="Arakane Y."/>
            <person name="Beeman R.W."/>
            <person name="Zhu Q."/>
            <person name="Hogenkamp D."/>
            <person name="Dixit R."/>
            <person name="Oppert B."/>
            <person name="Jiang H."/>
            <person name="Zou Z."/>
            <person name="Marshall J."/>
            <person name="Elpidina E."/>
            <person name="Vinokurov K."/>
            <person name="Oppert C."/>
            <person name="Zou Z."/>
            <person name="Evans J."/>
            <person name="Lu Z."/>
            <person name="Zhao P."/>
            <person name="Sumathipala N."/>
            <person name="Altincicek B."/>
            <person name="Vilcinskas A."/>
            <person name="Williams M."/>
            <person name="Hultmark D."/>
            <person name="Hetru C."/>
            <person name="Jiang H."/>
            <person name="Grimmelikhuijzen C.J."/>
            <person name="Hauser F."/>
            <person name="Cazzamali G."/>
            <person name="Williamson M."/>
            <person name="Park Y."/>
            <person name="Li B."/>
            <person name="Tanaka Y."/>
            <person name="Predel R."/>
            <person name="Neupert S."/>
            <person name="Schachtner J."/>
            <person name="Verleyen P."/>
            <person name="Raible F."/>
            <person name="Bork P."/>
            <person name="Friedrich M."/>
            <person name="Walden K.K."/>
            <person name="Robertson H.M."/>
            <person name="Angeli S."/>
            <person name="Foret S."/>
            <person name="Bucher G."/>
            <person name="Schuetz S."/>
            <person name="Maleszka R."/>
            <person name="Wimmer E.A."/>
            <person name="Beeman R.W."/>
            <person name="Lorenzen M."/>
            <person name="Tomoyasu Y."/>
            <person name="Miller S.C."/>
            <person name="Grossmann D."/>
            <person name="Bucher G."/>
        </authorList>
    </citation>
    <scope>NUCLEOTIDE SEQUENCE [LARGE SCALE GENOMIC DNA]</scope>
    <source>
        <strain evidence="8 9">Georgia GA2</strain>
    </source>
</reference>
<dbReference type="eggNOG" id="KOG2615">
    <property type="taxonomic scope" value="Eukaryota"/>
</dbReference>
<feature type="transmembrane region" description="Helical" evidence="6">
    <location>
        <begin position="380"/>
        <end position="398"/>
    </location>
</feature>
<keyword evidence="5 6" id="KW-0472">Membrane</keyword>
<accession>D6X4Q1</accession>
<feature type="transmembrane region" description="Helical" evidence="6">
    <location>
        <begin position="218"/>
        <end position="239"/>
    </location>
</feature>
<proteinExistence type="predicted"/>
<dbReference type="PANTHER" id="PTHR23504">
    <property type="entry name" value="MAJOR FACILITATOR SUPERFAMILY DOMAIN-CONTAINING PROTEIN 10"/>
    <property type="match status" value="1"/>
</dbReference>
<feature type="domain" description="Major facilitator superfamily (MFS) profile" evidence="7">
    <location>
        <begin position="7"/>
        <end position="403"/>
    </location>
</feature>
<dbReference type="GO" id="GO:0022857">
    <property type="term" value="F:transmembrane transporter activity"/>
    <property type="evidence" value="ECO:0007669"/>
    <property type="project" value="InterPro"/>
</dbReference>
<evidence type="ECO:0000256" key="6">
    <source>
        <dbReference type="SAM" id="Phobius"/>
    </source>
</evidence>
<evidence type="ECO:0000256" key="5">
    <source>
        <dbReference type="ARBA" id="ARBA00023136"/>
    </source>
</evidence>
<name>D6X4Q1_TRICA</name>
<sequence length="408" mass="45016">MFTKTKNLNLVYVLSFVDLFAVGLTVPLFSNHLRELGASHFTIGLLNSLYSGLQVISGPIVGSWSDVRDRRSVLQITLLLCSLGYVALGLTNSLLVIASVRILLGVTKHTQSICKAIITDLVPPSDRASAFGRSTAFGSLGFIIGPTLGGHLIERKNGFFHVCLFTSVLFIINVGITCAINEIKSPKKRQLNHESVPIFAKLGHEFNKSVRDMGEIDWGAFWDVFLLRFIFGFSVTMYFSQQSVYLKEQFKMAQRHVGYTISFFSASGMAAAFLLHYINYFYKGDVSCLKRLTHFFLLMTLSLVCLYFAPNIELFLLVLVPFSLSCTVLRIVSMELMLKNASTTHRGSLSGTSNSIMSVARFVTPVTSGLISDKLGGSSALLFTAVPPLIGTLVSVWMKVRNGDKKNN</sequence>
<dbReference type="HOGENOM" id="CLU_001265_10_12_1"/>
<feature type="transmembrane region" description="Helical" evidence="6">
    <location>
        <begin position="73"/>
        <end position="98"/>
    </location>
</feature>
<dbReference type="PhylomeDB" id="D6X4Q1"/>
<dbReference type="Proteomes" id="UP000007266">
    <property type="component" value="Linkage group 10"/>
</dbReference>
<evidence type="ECO:0000256" key="2">
    <source>
        <dbReference type="ARBA" id="ARBA00022448"/>
    </source>
</evidence>
<dbReference type="OrthoDB" id="440553at2759"/>
<dbReference type="PRINTS" id="PR01035">
    <property type="entry name" value="TCRTETA"/>
</dbReference>
<dbReference type="GO" id="GO:0016020">
    <property type="term" value="C:membrane"/>
    <property type="evidence" value="ECO:0007669"/>
    <property type="project" value="UniProtKB-SubCell"/>
</dbReference>
<protein>
    <submittedName>
        <fullName evidence="8">Major facilitator superfamily domain-containing protein 9-like Protein</fullName>
    </submittedName>
</protein>
<keyword evidence="3 6" id="KW-0812">Transmembrane</keyword>
<evidence type="ECO:0000259" key="7">
    <source>
        <dbReference type="PROSITE" id="PS50850"/>
    </source>
</evidence>
<dbReference type="InterPro" id="IPR036259">
    <property type="entry name" value="MFS_trans_sf"/>
</dbReference>
<feature type="transmembrane region" description="Helical" evidence="6">
    <location>
        <begin position="259"/>
        <end position="280"/>
    </location>
</feature>
<dbReference type="Pfam" id="PF07690">
    <property type="entry name" value="MFS_1"/>
    <property type="match status" value="1"/>
</dbReference>
<dbReference type="Gene3D" id="1.20.1250.20">
    <property type="entry name" value="MFS general substrate transporter like domains"/>
    <property type="match status" value="1"/>
</dbReference>
<keyword evidence="9" id="KW-1185">Reference proteome</keyword>
<dbReference type="AlphaFoldDB" id="D6X4Q1"/>
<feature type="transmembrane region" description="Helical" evidence="6">
    <location>
        <begin position="41"/>
        <end position="61"/>
    </location>
</feature>
<dbReference type="PANTHER" id="PTHR23504:SF14">
    <property type="entry name" value="MAJOR FACILITATOR SUPERFAMILY DOMAIN-CONTAINING PROTEIN 9"/>
    <property type="match status" value="1"/>
</dbReference>
<dbReference type="PROSITE" id="PS50850">
    <property type="entry name" value="MFS"/>
    <property type="match status" value="1"/>
</dbReference>
<feature type="transmembrane region" description="Helical" evidence="6">
    <location>
        <begin position="159"/>
        <end position="180"/>
    </location>
</feature>
<organism evidence="8 9">
    <name type="scientific">Tribolium castaneum</name>
    <name type="common">Red flour beetle</name>
    <dbReference type="NCBI Taxonomy" id="7070"/>
    <lineage>
        <taxon>Eukaryota</taxon>
        <taxon>Metazoa</taxon>
        <taxon>Ecdysozoa</taxon>
        <taxon>Arthropoda</taxon>
        <taxon>Hexapoda</taxon>
        <taxon>Insecta</taxon>
        <taxon>Pterygota</taxon>
        <taxon>Neoptera</taxon>
        <taxon>Endopterygota</taxon>
        <taxon>Coleoptera</taxon>
        <taxon>Polyphaga</taxon>
        <taxon>Cucujiformia</taxon>
        <taxon>Tenebrionidae</taxon>
        <taxon>Tenebrionidae incertae sedis</taxon>
        <taxon>Tribolium</taxon>
    </lineage>
</organism>
<reference evidence="8 9" key="2">
    <citation type="journal article" date="2010" name="Nucleic Acids Res.">
        <title>BeetleBase in 2010: revisions to provide comprehensive genomic information for Tribolium castaneum.</title>
        <authorList>
            <person name="Kim H.S."/>
            <person name="Murphy T."/>
            <person name="Xia J."/>
            <person name="Caragea D."/>
            <person name="Park Y."/>
            <person name="Beeman R.W."/>
            <person name="Lorenzen M.D."/>
            <person name="Butcher S."/>
            <person name="Manak J.R."/>
            <person name="Brown S.J."/>
        </authorList>
    </citation>
    <scope>GENOME REANNOTATION</scope>
    <source>
        <strain evidence="8 9">Georgia GA2</strain>
    </source>
</reference>
<dbReference type="KEGG" id="tca:655885"/>
<keyword evidence="4 6" id="KW-1133">Transmembrane helix</keyword>
<evidence type="ECO:0000256" key="1">
    <source>
        <dbReference type="ARBA" id="ARBA00004141"/>
    </source>
</evidence>
<dbReference type="EMBL" id="KQ971380">
    <property type="protein sequence ID" value="EEZ97676.1"/>
    <property type="molecule type" value="Genomic_DNA"/>
</dbReference>
<evidence type="ECO:0000256" key="3">
    <source>
        <dbReference type="ARBA" id="ARBA00022692"/>
    </source>
</evidence>
<dbReference type="InterPro" id="IPR011701">
    <property type="entry name" value="MFS"/>
</dbReference>
<gene>
    <name evidence="8" type="primary">AUGUSTUS-3.0.2_16221</name>
    <name evidence="8" type="ORF">TcasGA2_TC016221</name>
</gene>
<keyword evidence="2" id="KW-0813">Transport</keyword>